<accession>A0A915MRY1</accession>
<dbReference type="SMART" id="SM00174">
    <property type="entry name" value="RHO"/>
    <property type="match status" value="1"/>
</dbReference>
<dbReference type="GO" id="GO:0003924">
    <property type="term" value="F:GTPase activity"/>
    <property type="evidence" value="ECO:0007669"/>
    <property type="project" value="InterPro"/>
</dbReference>
<evidence type="ECO:0000256" key="2">
    <source>
        <dbReference type="ARBA" id="ARBA00007465"/>
    </source>
</evidence>
<dbReference type="FunFam" id="3.40.50.300:FF:001129">
    <property type="entry name" value="ras-related protein Rab-44 isoform X2"/>
    <property type="match status" value="1"/>
</dbReference>
<dbReference type="PROSITE" id="PS51420">
    <property type="entry name" value="RHO"/>
    <property type="match status" value="1"/>
</dbReference>
<evidence type="ECO:0000313" key="14">
    <source>
        <dbReference type="Proteomes" id="UP000887561"/>
    </source>
</evidence>
<dbReference type="GO" id="GO:0019843">
    <property type="term" value="F:rRNA binding"/>
    <property type="evidence" value="ECO:0007669"/>
    <property type="project" value="UniProtKB-KW"/>
</dbReference>
<keyword evidence="9" id="KW-0449">Lipoprotein</keyword>
<dbReference type="InterPro" id="IPR027417">
    <property type="entry name" value="P-loop_NTPase"/>
</dbReference>
<dbReference type="FunFam" id="3.10.290.10:FF:000018">
    <property type="entry name" value="40S ribosomal protein S9"/>
    <property type="match status" value="1"/>
</dbReference>
<sequence length="318" mass="37053">MPRIKHVFSKVYDVPRRPFEKERLDQELKLIGEFGLRNKREVWRVKLTLAKIRKAARELLTLEDKDPRRLFEGNALLRRLVRIGVLLEDKMKLDYVLGLRVEDFLERRLQTQVFKLGLAKSIHHARVLIRQKHIRNFISTVGIDYRNKVLELGRRRVKLQVWDTAGQERFRSLTASYYRDADALLLIYDVTNRASFEHIRDWLAQVKEYAKDEVALTLVGNKVDLGHQRKVRSDEGRQLAKDYDIPFIETSAKSGQNVSEMFFDLTTRLLNAVEANKEGENDEKERKASVLELTAEINGRHGDGNYWRFTSCCGGGKA</sequence>
<dbReference type="InterPro" id="IPR018079">
    <property type="entry name" value="Ribosomal_uS4_CS"/>
</dbReference>
<keyword evidence="3" id="KW-0699">rRNA-binding</keyword>
<feature type="domain" description="Small ribosomal subunit protein uS4 N-terminal" evidence="13">
    <location>
        <begin position="2"/>
        <end position="106"/>
    </location>
</feature>
<dbReference type="Gene3D" id="3.40.50.300">
    <property type="entry name" value="P-loop containing nucleotide triphosphate hydrolases"/>
    <property type="match status" value="1"/>
</dbReference>
<dbReference type="InterPro" id="IPR050305">
    <property type="entry name" value="Small_GTPase_Rab"/>
</dbReference>
<evidence type="ECO:0000256" key="1">
    <source>
        <dbReference type="ARBA" id="ARBA00006270"/>
    </source>
</evidence>
<protein>
    <recommendedName>
        <fullName evidence="11">40S ribosomal protein S9</fullName>
    </recommendedName>
</protein>
<proteinExistence type="inferred from homology"/>
<dbReference type="GO" id="GO:0005525">
    <property type="term" value="F:GTP binding"/>
    <property type="evidence" value="ECO:0007669"/>
    <property type="project" value="UniProtKB-KW"/>
</dbReference>
<dbReference type="InterPro" id="IPR001806">
    <property type="entry name" value="Small_GTPase"/>
</dbReference>
<evidence type="ECO:0000313" key="15">
    <source>
        <dbReference type="WBParaSite" id="scaffold4714_cov148.g8571"/>
    </source>
</evidence>
<dbReference type="CDD" id="cd00154">
    <property type="entry name" value="Rab"/>
    <property type="match status" value="1"/>
</dbReference>
<dbReference type="InterPro" id="IPR005710">
    <property type="entry name" value="Ribosomal_uS4_euk/arc"/>
</dbReference>
<evidence type="ECO:0000259" key="13">
    <source>
        <dbReference type="SMART" id="SM01390"/>
    </source>
</evidence>
<dbReference type="PROSITE" id="PS51421">
    <property type="entry name" value="RAS"/>
    <property type="match status" value="1"/>
</dbReference>
<keyword evidence="10" id="KW-0636">Prenylation</keyword>
<name>A0A915MRY1_MELJA</name>
<dbReference type="AlphaFoldDB" id="A0A915MRY1"/>
<dbReference type="SMART" id="SM00173">
    <property type="entry name" value="RAS"/>
    <property type="match status" value="1"/>
</dbReference>
<comment type="function">
    <text evidence="12">Component of the small ribosomal subunit. The ribosome is a large ribonucleoprotein complex responsible for the synthesis of proteins in the cell. Part of the small subunit (SSU) processome, first precursor of the small eukaryotic ribosomal subunit. During the assembly of the SSU processome in the nucleolus, many ribosome biogenesis factors, an RNA chaperone and ribosomal proteins associate with the nascent pre-rRNA and work in concert to generate RNA folding, modifications, rearrangements and cleavage as well as targeted degradation of pre-ribosomal RNA by the RNA exosome.</text>
</comment>
<keyword evidence="8" id="KW-0687">Ribonucleoprotein</keyword>
<evidence type="ECO:0000256" key="3">
    <source>
        <dbReference type="ARBA" id="ARBA00022730"/>
    </source>
</evidence>
<evidence type="ECO:0000256" key="8">
    <source>
        <dbReference type="ARBA" id="ARBA00023274"/>
    </source>
</evidence>
<keyword evidence="6" id="KW-0689">Ribosomal protein</keyword>
<dbReference type="SMART" id="SM01390">
    <property type="entry name" value="Ribosomal_S4"/>
    <property type="match status" value="1"/>
</dbReference>
<dbReference type="GO" id="GO:0015935">
    <property type="term" value="C:small ribosomal subunit"/>
    <property type="evidence" value="ECO:0007669"/>
    <property type="project" value="InterPro"/>
</dbReference>
<dbReference type="WBParaSite" id="scaffold4714_cov148.g8571">
    <property type="protein sequence ID" value="scaffold4714_cov148.g8571"/>
    <property type="gene ID" value="scaffold4714_cov148.g8571"/>
</dbReference>
<dbReference type="NCBIfam" id="TIGR00231">
    <property type="entry name" value="small_GTP"/>
    <property type="match status" value="1"/>
</dbReference>
<dbReference type="InterPro" id="IPR001912">
    <property type="entry name" value="Ribosomal_uS4_N"/>
</dbReference>
<dbReference type="NCBIfam" id="TIGR01018">
    <property type="entry name" value="uS4_arch"/>
    <property type="match status" value="1"/>
</dbReference>
<keyword evidence="7" id="KW-0342">GTP-binding</keyword>
<dbReference type="Pfam" id="PF00163">
    <property type="entry name" value="Ribosomal_S4"/>
    <property type="match status" value="1"/>
</dbReference>
<evidence type="ECO:0000256" key="5">
    <source>
        <dbReference type="ARBA" id="ARBA00022884"/>
    </source>
</evidence>
<evidence type="ECO:0000256" key="11">
    <source>
        <dbReference type="ARBA" id="ARBA00035410"/>
    </source>
</evidence>
<dbReference type="PROSITE" id="PS00632">
    <property type="entry name" value="RIBOSOMAL_S4"/>
    <property type="match status" value="1"/>
</dbReference>
<keyword evidence="5" id="KW-0694">RNA-binding</keyword>
<dbReference type="PRINTS" id="PR00449">
    <property type="entry name" value="RASTRNSFRMNG"/>
</dbReference>
<keyword evidence="4" id="KW-0547">Nucleotide-binding</keyword>
<dbReference type="PANTHER" id="PTHR47980">
    <property type="entry name" value="LD44762P"/>
    <property type="match status" value="1"/>
</dbReference>
<evidence type="ECO:0000256" key="10">
    <source>
        <dbReference type="ARBA" id="ARBA00023289"/>
    </source>
</evidence>
<dbReference type="PROSITE" id="PS51419">
    <property type="entry name" value="RAB"/>
    <property type="match status" value="1"/>
</dbReference>
<comment type="similarity">
    <text evidence="1">Belongs to the small GTPase superfamily. Rab family.</text>
</comment>
<dbReference type="Proteomes" id="UP000887561">
    <property type="component" value="Unplaced"/>
</dbReference>
<evidence type="ECO:0000256" key="9">
    <source>
        <dbReference type="ARBA" id="ARBA00023288"/>
    </source>
</evidence>
<evidence type="ECO:0000256" key="6">
    <source>
        <dbReference type="ARBA" id="ARBA00022980"/>
    </source>
</evidence>
<keyword evidence="14" id="KW-1185">Reference proteome</keyword>
<comment type="similarity">
    <text evidence="2">Belongs to the universal ribosomal protein uS4 family.</text>
</comment>
<dbReference type="GO" id="GO:0006412">
    <property type="term" value="P:translation"/>
    <property type="evidence" value="ECO:0007669"/>
    <property type="project" value="InterPro"/>
</dbReference>
<evidence type="ECO:0000256" key="7">
    <source>
        <dbReference type="ARBA" id="ARBA00023134"/>
    </source>
</evidence>
<dbReference type="SMART" id="SM00176">
    <property type="entry name" value="RAN"/>
    <property type="match status" value="1"/>
</dbReference>
<dbReference type="Pfam" id="PF00071">
    <property type="entry name" value="Ras"/>
    <property type="match status" value="1"/>
</dbReference>
<dbReference type="SUPFAM" id="SSF55174">
    <property type="entry name" value="Alpha-L RNA-binding motif"/>
    <property type="match status" value="1"/>
</dbReference>
<dbReference type="InterPro" id="IPR005225">
    <property type="entry name" value="Small_GTP-bd"/>
</dbReference>
<dbReference type="SMART" id="SM00175">
    <property type="entry name" value="RAB"/>
    <property type="match status" value="1"/>
</dbReference>
<evidence type="ECO:0000256" key="12">
    <source>
        <dbReference type="ARBA" id="ARBA00045441"/>
    </source>
</evidence>
<dbReference type="SUPFAM" id="SSF52540">
    <property type="entry name" value="P-loop containing nucleoside triphosphate hydrolases"/>
    <property type="match status" value="1"/>
</dbReference>
<organism evidence="14 15">
    <name type="scientific">Meloidogyne javanica</name>
    <name type="common">Root-knot nematode worm</name>
    <dbReference type="NCBI Taxonomy" id="6303"/>
    <lineage>
        <taxon>Eukaryota</taxon>
        <taxon>Metazoa</taxon>
        <taxon>Ecdysozoa</taxon>
        <taxon>Nematoda</taxon>
        <taxon>Chromadorea</taxon>
        <taxon>Rhabditida</taxon>
        <taxon>Tylenchina</taxon>
        <taxon>Tylenchomorpha</taxon>
        <taxon>Tylenchoidea</taxon>
        <taxon>Meloidogynidae</taxon>
        <taxon>Meloidogyninae</taxon>
        <taxon>Meloidogyne</taxon>
        <taxon>Meloidogyne incognita group</taxon>
    </lineage>
</organism>
<evidence type="ECO:0000256" key="4">
    <source>
        <dbReference type="ARBA" id="ARBA00022741"/>
    </source>
</evidence>
<reference evidence="15" key="1">
    <citation type="submission" date="2022-11" db="UniProtKB">
        <authorList>
            <consortium name="WormBaseParasite"/>
        </authorList>
    </citation>
    <scope>IDENTIFICATION</scope>
</reference>
<dbReference type="GO" id="GO:0003735">
    <property type="term" value="F:structural constituent of ribosome"/>
    <property type="evidence" value="ECO:0007669"/>
    <property type="project" value="InterPro"/>
</dbReference>